<protein>
    <submittedName>
        <fullName evidence="1">Predicted polyphosphate-or ATP-dependent NAD kinase</fullName>
    </submittedName>
</protein>
<dbReference type="PIRSF" id="PIRSF016907">
    <property type="entry name" value="Kin_ATP-NAD"/>
    <property type="match status" value="1"/>
</dbReference>
<dbReference type="InterPro" id="IPR016064">
    <property type="entry name" value="NAD/diacylglycerol_kinase_sf"/>
</dbReference>
<dbReference type="Pfam" id="PF20143">
    <property type="entry name" value="NAD_kinase_C"/>
    <property type="match status" value="1"/>
</dbReference>
<gene>
    <name evidence="1" type="ORF">SAMN04487885_11573</name>
</gene>
<dbReference type="Pfam" id="PF01513">
    <property type="entry name" value="NAD_kinase"/>
    <property type="match status" value="1"/>
</dbReference>
<name>A0A1I2MKV4_9CLOT</name>
<evidence type="ECO:0000313" key="1">
    <source>
        <dbReference type="EMBL" id="SFF92062.1"/>
    </source>
</evidence>
<dbReference type="PANTHER" id="PTHR40697">
    <property type="entry name" value="ACETOIN CATABOLISM PROTEIN X"/>
    <property type="match status" value="1"/>
</dbReference>
<dbReference type="EMBL" id="FOOE01000015">
    <property type="protein sequence ID" value="SFF92062.1"/>
    <property type="molecule type" value="Genomic_DNA"/>
</dbReference>
<evidence type="ECO:0000313" key="2">
    <source>
        <dbReference type="Proteomes" id="UP000182135"/>
    </source>
</evidence>
<accession>A0A1I2MKV4</accession>
<dbReference type="STRING" id="1529.SAMN04487885_11573"/>
<dbReference type="InterPro" id="IPR039065">
    <property type="entry name" value="AcoX-like"/>
</dbReference>
<dbReference type="InterPro" id="IPR017438">
    <property type="entry name" value="ATP-NAD_kinase_N"/>
</dbReference>
<dbReference type="InterPro" id="IPR002504">
    <property type="entry name" value="NADK"/>
</dbReference>
<dbReference type="GO" id="GO:0003951">
    <property type="term" value="F:NAD+ kinase activity"/>
    <property type="evidence" value="ECO:0007669"/>
    <property type="project" value="InterPro"/>
</dbReference>
<reference evidence="1 2" key="1">
    <citation type="submission" date="2016-10" db="EMBL/GenBank/DDBJ databases">
        <authorList>
            <person name="de Groot N.N."/>
        </authorList>
    </citation>
    <scope>NUCLEOTIDE SEQUENCE [LARGE SCALE GENOMIC DNA]</scope>
    <source>
        <strain evidence="1 2">NLAE-zl-G419</strain>
    </source>
</reference>
<dbReference type="OrthoDB" id="5511344at2"/>
<dbReference type="SUPFAM" id="SSF111331">
    <property type="entry name" value="NAD kinase/diacylglycerol kinase-like"/>
    <property type="match status" value="1"/>
</dbReference>
<dbReference type="Gene3D" id="3.40.50.10330">
    <property type="entry name" value="Probable inorganic polyphosphate/atp-NAD kinase, domain 1"/>
    <property type="match status" value="1"/>
</dbReference>
<dbReference type="Proteomes" id="UP000182135">
    <property type="component" value="Unassembled WGS sequence"/>
</dbReference>
<dbReference type="AlphaFoldDB" id="A0A1I2MKV4"/>
<keyword evidence="2" id="KW-1185">Reference proteome</keyword>
<proteinExistence type="predicted"/>
<dbReference type="PANTHER" id="PTHR40697:SF2">
    <property type="entry name" value="ATP-NAD KINASE-RELATED"/>
    <property type="match status" value="1"/>
</dbReference>
<dbReference type="InterPro" id="IPR011386">
    <property type="entry name" value="Put_ATP-NAD_kin"/>
</dbReference>
<dbReference type="GO" id="GO:0006741">
    <property type="term" value="P:NADP+ biosynthetic process"/>
    <property type="evidence" value="ECO:0007669"/>
    <property type="project" value="InterPro"/>
</dbReference>
<dbReference type="GO" id="GO:0051287">
    <property type="term" value="F:NAD binding"/>
    <property type="evidence" value="ECO:0007669"/>
    <property type="project" value="UniProtKB-ARBA"/>
</dbReference>
<sequence>MKKIGLIINPIAGMGGSVGLKGTDNMIEEAVKRGAVPHSNERAKLALAELLSIKNEFEIVTYAGEMGGNLAQEMGFSYSFYSKSTSTLSKSDTISLARLLNKDKVDLIIFVGGDGTARDIFEAVGDTSVTLGIPAGVKIHSPVYAKTPKNAGILAKKYILGHISNIKEEEVLDIDEELYRKEIINTRLYGYLKVPFERTCMQHSKSSTPLSEAAAIHSIAYEVINAMEKDTYYLIGAGTTTRGIMNMLDIPNTLIGVDLIYNKQLVANDLYGNEILKYIKGKKTKLIVTITGGQGFLFGRGNQQLTPEVIREIGKENIIILATKEKLFKLQGQPLMVDTFDEDLNETLCGYYKVISSYGEFVVCKVSNI</sequence>
<organism evidence="1 2">
    <name type="scientific">Clostridium cadaveris</name>
    <dbReference type="NCBI Taxonomy" id="1529"/>
    <lineage>
        <taxon>Bacteria</taxon>
        <taxon>Bacillati</taxon>
        <taxon>Bacillota</taxon>
        <taxon>Clostridia</taxon>
        <taxon>Eubacteriales</taxon>
        <taxon>Clostridiaceae</taxon>
        <taxon>Clostridium</taxon>
    </lineage>
</organism>
<keyword evidence="1" id="KW-0808">Transferase</keyword>
<keyword evidence="1" id="KW-0418">Kinase</keyword>
<dbReference type="GO" id="GO:0005524">
    <property type="term" value="F:ATP binding"/>
    <property type="evidence" value="ECO:0007669"/>
    <property type="project" value="UniProtKB-ARBA"/>
</dbReference>
<dbReference type="eggNOG" id="COG3199">
    <property type="taxonomic scope" value="Bacteria"/>
</dbReference>
<dbReference type="RefSeq" id="WP_027638865.1">
    <property type="nucleotide sequence ID" value="NZ_BAAACD010000038.1"/>
</dbReference>